<evidence type="ECO:0000256" key="6">
    <source>
        <dbReference type="ARBA" id="ARBA00022801"/>
    </source>
</evidence>
<evidence type="ECO:0000256" key="2">
    <source>
        <dbReference type="ARBA" id="ARBA00005204"/>
    </source>
</evidence>
<dbReference type="SUPFAM" id="SSF101386">
    <property type="entry name" value="all-alpha NTP pyrophosphatases"/>
    <property type="match status" value="1"/>
</dbReference>
<reference evidence="10" key="2">
    <citation type="journal article" date="2019" name="IMA Fungus">
        <title>Genome sequencing and comparison of five Tilletia species to identify candidate genes for the detection of regulated species infecting wheat.</title>
        <authorList>
            <person name="Nguyen H.D.T."/>
            <person name="Sultana T."/>
            <person name="Kesanakurti P."/>
            <person name="Hambleton S."/>
        </authorList>
    </citation>
    <scope>NUCLEOTIDE SEQUENCE</scope>
    <source>
        <strain evidence="10">DAOMC 236426</strain>
    </source>
</reference>
<dbReference type="PANTHER" id="PTHR42945:SF1">
    <property type="entry name" value="HISTIDINE BIOSYNTHESIS BIFUNCTIONAL PROTEIN HIS7"/>
    <property type="match status" value="1"/>
</dbReference>
<evidence type="ECO:0000256" key="9">
    <source>
        <dbReference type="SAM" id="MobiDB-lite"/>
    </source>
</evidence>
<dbReference type="EMBL" id="LWDE02002930">
    <property type="protein sequence ID" value="KAE8236482.1"/>
    <property type="molecule type" value="Genomic_DNA"/>
</dbReference>
<evidence type="ECO:0000313" key="11">
    <source>
        <dbReference type="Proteomes" id="UP000077684"/>
    </source>
</evidence>
<dbReference type="EC" id="3.6.1.31" evidence="3"/>
<feature type="region of interest" description="Disordered" evidence="9">
    <location>
        <begin position="194"/>
        <end position="224"/>
    </location>
</feature>
<reference evidence="10" key="1">
    <citation type="submission" date="2016-04" db="EMBL/GenBank/DDBJ databases">
        <authorList>
            <person name="Nguyen H.D."/>
            <person name="Samba Siva P."/>
            <person name="Cullis J."/>
            <person name="Levesque C.A."/>
            <person name="Hambleton S."/>
        </authorList>
    </citation>
    <scope>NUCLEOTIDE SEQUENCE</scope>
    <source>
        <strain evidence="10">DAOMC 236426</strain>
    </source>
</reference>
<dbReference type="GO" id="GO:0004636">
    <property type="term" value="F:phosphoribosyl-ATP diphosphatase activity"/>
    <property type="evidence" value="ECO:0007669"/>
    <property type="project" value="UniProtKB-EC"/>
</dbReference>
<dbReference type="Pfam" id="PF01503">
    <property type="entry name" value="PRA-PH"/>
    <property type="match status" value="1"/>
</dbReference>
<dbReference type="AlphaFoldDB" id="A0A8X7MI43"/>
<keyword evidence="8" id="KW-0368">Histidine biosynthesis</keyword>
<name>A0A8X7MI43_9BASI</name>
<comment type="caution">
    <text evidence="10">The sequence shown here is derived from an EMBL/GenBank/DDBJ whole genome shotgun (WGS) entry which is preliminary data.</text>
</comment>
<dbReference type="InterPro" id="IPR008179">
    <property type="entry name" value="HisE"/>
</dbReference>
<organism evidence="10 11">
    <name type="scientific">Tilletia controversa</name>
    <name type="common">dwarf bunt fungus</name>
    <dbReference type="NCBI Taxonomy" id="13291"/>
    <lineage>
        <taxon>Eukaryota</taxon>
        <taxon>Fungi</taxon>
        <taxon>Dikarya</taxon>
        <taxon>Basidiomycota</taxon>
        <taxon>Ustilaginomycotina</taxon>
        <taxon>Exobasidiomycetes</taxon>
        <taxon>Tilletiales</taxon>
        <taxon>Tilletiaceae</taxon>
        <taxon>Tilletia</taxon>
    </lineage>
</organism>
<feature type="compositionally biased region" description="Low complexity" evidence="9">
    <location>
        <begin position="195"/>
        <end position="209"/>
    </location>
</feature>
<dbReference type="PANTHER" id="PTHR42945">
    <property type="entry name" value="HISTIDINE BIOSYNTHESIS BIFUNCTIONAL PROTEIN"/>
    <property type="match status" value="1"/>
</dbReference>
<protein>
    <recommendedName>
        <fullName evidence="3">phosphoribosyl-ATP diphosphatase</fullName>
        <ecNumber evidence="3">3.6.1.31</ecNumber>
    </recommendedName>
</protein>
<sequence>MDVASIPTRRVEALTLGLPLHRTVRPRQGTGFCHLAKTRTSCFGAREGFAKLEETLLARVQNAPEGSYTQRLFREPELLAAKLREETSELIEAKDSEPEHVAFEAADLLYFTLVRCFRAGISLEDIERSLDAKARTVSRRKGDAKAQFVVPASVEKAAAATETEAAPIKMPQAPAAATDDNSAPIKITSYTAADLSPKSGSSSNSARAPPSAPLPSSPSSSSLWPTSRTKRLVILASAPHFRARIHFIRDRQYPIGTLPIQ</sequence>
<evidence type="ECO:0000256" key="5">
    <source>
        <dbReference type="ARBA" id="ARBA00022741"/>
    </source>
</evidence>
<evidence type="ECO:0000256" key="8">
    <source>
        <dbReference type="ARBA" id="ARBA00023102"/>
    </source>
</evidence>
<dbReference type="Gene3D" id="1.10.287.1080">
    <property type="entry name" value="MazG-like"/>
    <property type="match status" value="1"/>
</dbReference>
<dbReference type="Proteomes" id="UP000077684">
    <property type="component" value="Unassembled WGS sequence"/>
</dbReference>
<comment type="pathway">
    <text evidence="2">Amino-acid biosynthesis; L-histidine biosynthesis; L-histidine from 5-phospho-alpha-D-ribose 1-diphosphate: step 2/9.</text>
</comment>
<evidence type="ECO:0000256" key="1">
    <source>
        <dbReference type="ARBA" id="ARBA00001460"/>
    </source>
</evidence>
<keyword evidence="6" id="KW-0378">Hydrolase</keyword>
<evidence type="ECO:0000256" key="7">
    <source>
        <dbReference type="ARBA" id="ARBA00022840"/>
    </source>
</evidence>
<keyword evidence="7" id="KW-0067">ATP-binding</keyword>
<dbReference type="GO" id="GO:0000105">
    <property type="term" value="P:L-histidine biosynthetic process"/>
    <property type="evidence" value="ECO:0007669"/>
    <property type="project" value="UniProtKB-KW"/>
</dbReference>
<dbReference type="InterPro" id="IPR021130">
    <property type="entry name" value="PRib-ATP_PPHydrolase-like"/>
</dbReference>
<keyword evidence="4" id="KW-0028">Amino-acid biosynthesis</keyword>
<accession>A0A8X7MI43</accession>
<dbReference type="CDD" id="cd11546">
    <property type="entry name" value="NTP-PPase_His4"/>
    <property type="match status" value="1"/>
</dbReference>
<evidence type="ECO:0000256" key="3">
    <source>
        <dbReference type="ARBA" id="ARBA00012414"/>
    </source>
</evidence>
<evidence type="ECO:0000313" key="10">
    <source>
        <dbReference type="EMBL" id="KAE8236482.1"/>
    </source>
</evidence>
<proteinExistence type="predicted"/>
<keyword evidence="11" id="KW-1185">Reference proteome</keyword>
<dbReference type="NCBIfam" id="TIGR03188">
    <property type="entry name" value="histidine_hisI"/>
    <property type="match status" value="1"/>
</dbReference>
<dbReference type="FunFam" id="1.10.287.1080:FF:000002">
    <property type="entry name" value="Histidine biosynthesis bifunctional protein HisIE"/>
    <property type="match status" value="1"/>
</dbReference>
<comment type="catalytic activity">
    <reaction evidence="1">
        <text>1-(5-phospho-beta-D-ribosyl)-ATP + H2O = 1-(5-phospho-beta-D-ribosyl)-5'-AMP + diphosphate + H(+)</text>
        <dbReference type="Rhea" id="RHEA:22828"/>
        <dbReference type="ChEBI" id="CHEBI:15377"/>
        <dbReference type="ChEBI" id="CHEBI:15378"/>
        <dbReference type="ChEBI" id="CHEBI:33019"/>
        <dbReference type="ChEBI" id="CHEBI:59457"/>
        <dbReference type="ChEBI" id="CHEBI:73183"/>
        <dbReference type="EC" id="3.6.1.31"/>
    </reaction>
</comment>
<dbReference type="GO" id="GO:0005524">
    <property type="term" value="F:ATP binding"/>
    <property type="evidence" value="ECO:0007669"/>
    <property type="project" value="UniProtKB-KW"/>
</dbReference>
<keyword evidence="5" id="KW-0547">Nucleotide-binding</keyword>
<evidence type="ECO:0000256" key="4">
    <source>
        <dbReference type="ARBA" id="ARBA00022605"/>
    </source>
</evidence>
<gene>
    <name evidence="10" type="ORF">A4X06_0g9535</name>
</gene>